<feature type="compositionally biased region" description="Acidic residues" evidence="1">
    <location>
        <begin position="95"/>
        <end position="106"/>
    </location>
</feature>
<dbReference type="PANTHER" id="PTHR36484">
    <property type="entry name" value="OS01G0558700 PROTEIN"/>
    <property type="match status" value="1"/>
</dbReference>
<feature type="region of interest" description="Disordered" evidence="1">
    <location>
        <begin position="1"/>
        <end position="25"/>
    </location>
</feature>
<keyword evidence="3" id="KW-1185">Reference proteome</keyword>
<feature type="compositionally biased region" description="Basic and acidic residues" evidence="1">
    <location>
        <begin position="1"/>
        <end position="15"/>
    </location>
</feature>
<accession>A0ABD0UJG5</accession>
<feature type="compositionally biased region" description="Low complexity" evidence="1">
    <location>
        <begin position="74"/>
        <end position="92"/>
    </location>
</feature>
<dbReference type="PANTHER" id="PTHR36484:SF2">
    <property type="entry name" value="OS01G0558700 PROTEIN"/>
    <property type="match status" value="1"/>
</dbReference>
<sequence length="106" mass="12467">MEGSEDQKGLDRLQDQLEEEEEERGKKKVEYVGYLTELDMKIDQPLREQDPVRFKREIRRWARAVVRYARQLSRSLSSASFSRGRRSSVSSFRFDEDEDGDFGNSA</sequence>
<feature type="region of interest" description="Disordered" evidence="1">
    <location>
        <begin position="74"/>
        <end position="106"/>
    </location>
</feature>
<dbReference type="EMBL" id="JANQDX010000013">
    <property type="protein sequence ID" value="KAL0912751.1"/>
    <property type="molecule type" value="Genomic_DNA"/>
</dbReference>
<evidence type="ECO:0000313" key="2">
    <source>
        <dbReference type="EMBL" id="KAL0912751.1"/>
    </source>
</evidence>
<protein>
    <submittedName>
        <fullName evidence="2">Uncharacterized protein</fullName>
    </submittedName>
</protein>
<evidence type="ECO:0000313" key="3">
    <source>
        <dbReference type="Proteomes" id="UP001552299"/>
    </source>
</evidence>
<proteinExistence type="predicted"/>
<evidence type="ECO:0000256" key="1">
    <source>
        <dbReference type="SAM" id="MobiDB-lite"/>
    </source>
</evidence>
<gene>
    <name evidence="2" type="ORF">M5K25_016149</name>
</gene>
<organism evidence="2 3">
    <name type="scientific">Dendrobium thyrsiflorum</name>
    <name type="common">Pinecone-like raceme dendrobium</name>
    <name type="synonym">Orchid</name>
    <dbReference type="NCBI Taxonomy" id="117978"/>
    <lineage>
        <taxon>Eukaryota</taxon>
        <taxon>Viridiplantae</taxon>
        <taxon>Streptophyta</taxon>
        <taxon>Embryophyta</taxon>
        <taxon>Tracheophyta</taxon>
        <taxon>Spermatophyta</taxon>
        <taxon>Magnoliopsida</taxon>
        <taxon>Liliopsida</taxon>
        <taxon>Asparagales</taxon>
        <taxon>Orchidaceae</taxon>
        <taxon>Epidendroideae</taxon>
        <taxon>Malaxideae</taxon>
        <taxon>Dendrobiinae</taxon>
        <taxon>Dendrobium</taxon>
    </lineage>
</organism>
<dbReference type="AlphaFoldDB" id="A0ABD0UJG5"/>
<reference evidence="2 3" key="1">
    <citation type="journal article" date="2024" name="Plant Biotechnol. J.">
        <title>Dendrobium thyrsiflorum genome and its molecular insights into genes involved in important horticultural traits.</title>
        <authorList>
            <person name="Chen B."/>
            <person name="Wang J.Y."/>
            <person name="Zheng P.J."/>
            <person name="Li K.L."/>
            <person name="Liang Y.M."/>
            <person name="Chen X.F."/>
            <person name="Zhang C."/>
            <person name="Zhao X."/>
            <person name="He X."/>
            <person name="Zhang G.Q."/>
            <person name="Liu Z.J."/>
            <person name="Xu Q."/>
        </authorList>
    </citation>
    <scope>NUCLEOTIDE SEQUENCE [LARGE SCALE GENOMIC DNA]</scope>
    <source>
        <strain evidence="2">GZMU011</strain>
    </source>
</reference>
<comment type="caution">
    <text evidence="2">The sequence shown here is derived from an EMBL/GenBank/DDBJ whole genome shotgun (WGS) entry which is preliminary data.</text>
</comment>
<dbReference type="Proteomes" id="UP001552299">
    <property type="component" value="Unassembled WGS sequence"/>
</dbReference>
<name>A0ABD0UJG5_DENTH</name>